<evidence type="ECO:0000313" key="2">
    <source>
        <dbReference type="Proteomes" id="UP000789375"/>
    </source>
</evidence>
<reference evidence="1" key="1">
    <citation type="submission" date="2021-06" db="EMBL/GenBank/DDBJ databases">
        <authorList>
            <person name="Kallberg Y."/>
            <person name="Tangrot J."/>
            <person name="Rosling A."/>
        </authorList>
    </citation>
    <scope>NUCLEOTIDE SEQUENCE</scope>
    <source>
        <strain evidence="1">87-6 pot B 2015</strain>
    </source>
</reference>
<evidence type="ECO:0000313" key="1">
    <source>
        <dbReference type="EMBL" id="CAG8625668.1"/>
    </source>
</evidence>
<protein>
    <submittedName>
        <fullName evidence="1">8263_t:CDS:1</fullName>
    </submittedName>
</protein>
<proteinExistence type="predicted"/>
<dbReference type="EMBL" id="CAJVPP010003286">
    <property type="protein sequence ID" value="CAG8625668.1"/>
    <property type="molecule type" value="Genomic_DNA"/>
</dbReference>
<sequence length="59" mass="6982">MEKWKMPGGPIIDILNFIERLKGKEQVFLPFTAIIKEMHQRLTQLTEEKVEVVSLRKFP</sequence>
<keyword evidence="2" id="KW-1185">Reference proteome</keyword>
<dbReference type="AlphaFoldDB" id="A0A9N9D7K1"/>
<gene>
    <name evidence="1" type="ORF">FMOSSE_LOCUS10221</name>
</gene>
<comment type="caution">
    <text evidence="1">The sequence shown here is derived from an EMBL/GenBank/DDBJ whole genome shotgun (WGS) entry which is preliminary data.</text>
</comment>
<dbReference type="Proteomes" id="UP000789375">
    <property type="component" value="Unassembled WGS sequence"/>
</dbReference>
<organism evidence="1 2">
    <name type="scientific">Funneliformis mosseae</name>
    <name type="common">Endomycorrhizal fungus</name>
    <name type="synonym">Glomus mosseae</name>
    <dbReference type="NCBI Taxonomy" id="27381"/>
    <lineage>
        <taxon>Eukaryota</taxon>
        <taxon>Fungi</taxon>
        <taxon>Fungi incertae sedis</taxon>
        <taxon>Mucoromycota</taxon>
        <taxon>Glomeromycotina</taxon>
        <taxon>Glomeromycetes</taxon>
        <taxon>Glomerales</taxon>
        <taxon>Glomeraceae</taxon>
        <taxon>Funneliformis</taxon>
    </lineage>
</organism>
<name>A0A9N9D7K1_FUNMO</name>
<accession>A0A9N9D7K1</accession>